<dbReference type="GO" id="GO:0000272">
    <property type="term" value="P:polysaccharide catabolic process"/>
    <property type="evidence" value="ECO:0007669"/>
    <property type="project" value="InterPro"/>
</dbReference>
<evidence type="ECO:0000259" key="5">
    <source>
        <dbReference type="PROSITE" id="PS50825"/>
    </source>
</evidence>
<accession>A0A923PJ64</accession>
<sequence>LWSNGQTTATATGLAAGIYTVTVTDANGCTEIATGTVNEPTELTLTGMETDVECNGDATGAINITVGGGTPGYTYLWSNGATTEDLTGLTAGIYSVTVTDANDCTIEATFEVEESTDLEATIADTDVLCNGDTDGTLTVVVTGGTPDYSYLWSNGQTTATATSLAAGTYTVTVTDANGCTEIATGTVNEPAEALAITGITTELECNETVGGEIDVTATGGTAPYTYNWQDLPGNDNVADRTNLLAGTYFVTVTDANACTAETFFLIAPASALTASIVNDTICPASGAAGVLTVVPQPAGTYSYLWSDGQTTATATNLAPGTYSVTVSDAEAGCQFVASANVVADPEACGKIGNFVWYDADQDGIQDESELPVVGLVVELYTAGGQFVADDTTDDLGNYLFEGLAPGNYYITSDGLPVPAEGNPYTVTTANVGLDSLDSDILPTAISDIITLEAGECDLTWDIGFVRTATGGITDPCICQNDATTATDGRFGDVIEIIGIPGDVWRIVAQTGMFTLNSPAPPAVQTLVPIGTIIPQVEPGKFVYGFLHRDEIGYTVTVENLNGDQLMISNMCNYPTIEIVGLSDEFCLFDDLAPIAIDVSQFMGLPGTLRSYIVNVATNDTIEVDPTNIDPAALGVGAFEFIAVFTPDDPMECVSYRFEGFDISISDDCEPASIGDFVWLDENGNGIQNMDEPGVEGVTVNLKDAAGVVIATTTTNDQGGYLFGGLAPGTYSVQFVLPAGFEWTGANAGAVESLDSDADPTMNGMTETVTLVAGQSYLDLDAGIVPEVICELTATVTVAPVCNNNGTPTQPADDFYTVTVLVSGTSPSGTWRSNLADVNGNPIVGTVGVPFTFRLPVVQIGQNIEVVTITFSDRNDATCGATVEVTPTRPCSDQCRITASLTTSPYCFDNGTDGDPTDDVFFVGITANEVNAAGDSWTAYNRAGVAVGTGFYGAENDQIGPFTAADLDANGRLQITVRDDASFTCRVVLDFLVSPNVLECSERCIISLELVGDPYCFPNGTENDPRDDVWFVTVRVSGNSNVTRWVSDAPGVAGVNSFGLFTFGPFSDPINGSYTINVEDFDGTGDCSASLTVIAPGETCSEDCDIDGEILDIYCDDNGTPTFAGDDVFYIVATANRVGFNNSDEGWIVREGTTRTGPIVGVGPIFGNTYTFGPLPLYDAEGNLRTQTNFRIEDAATFYCRVDTLITLPAPCSNEECDLMIVIDEVICDDNGTPNNGADDTYDFTLMATGVSGGYTVEFLTPAGLPNARGVFGQMSRFGPIPANSNVSGRIIPDDPTCENVGAFFGQAPGPCTTCRLDVVELSNVCDDNGTADPGDDTFTVTLAIRSQEGGAGYMVDVPGLGMVIGLFNSADSVRTFTFPISGGDVNLIFRDMQQPTACFDEVTLVAPATCSPCDLAATLVRQTPCEQNGTPLDGSDDFFTVTVNVTGDNTGAGWIIAGTDLSGAYGEDVVLTFPTGTPNLVLTFVDAADANCTDVIEVTVPDNCPDTPICDLTATLTSGPVCNEDGTHTIVVTVSNPGLASLEGWVSNTGLTGGYGVPTTIVVEELCEALVIIFSDEDNVECSDTITVNPTAITIEAPADTDMVEGRDLICSDGDQIFGRESSLSLTGSATTAGCGVESVTFTDVYLSGGPGNDGADDCDDVVIERTFTATSCSGQTVTDIQLITVRKPLVTDVVFPTETIDFDCEGPAFPEDANGNPATSVTGLPTITTAFGDATTIDGSFCGTLRVAYRDSIEQTCSGTRTIFRIWTATDVCRNETLSGTQIIRTGDFSAPVVSCPISNHYCPVLEEDIMLFPMDPYDCVANFELPLPDVTDACSNSWTILSEVIDGSGTVVATIADGDGRNLTLGAGDYTIRYTVTDDCGNAGVTECIIRVADTQEPAAICISHINVSVGGYGIARIYSQMIDLGSYDNCGLDSILVRRLLHVDPITGDSLVTPIWTAWERYAEVDCNDAGSIVVLQLRVVDAAGNANICTTEASVVDNTLPYCTGLEDLVLSCRDLPLDFDPTDTLSLEAAFGKPVVIDNCAASSIELAPIVDIDECGGAGRIIRRWLAVDQIGNVSAQEFTQVITITADLAYTIVLPKDTLTECLDIDQGLEILGVGCADLSVSFRDSVVAVTPADGEACLVIERTYTIINNCTFDPAVDTLVRISRDEDCDGEEGESVFYAIVNPDFTYIDVDTAFTNAIPAAGTRGTECDGATNPAGYLRSVATTGGWIYTQRIAIVDRTRPTLVFEAEERFCATEEADCETTIRIPVTVTGECTAAGSNWLVLVDLGRDGAPEMRLPNAVAVQGSFPNYFIEAQLPIGSHNLMLRYIDGCNNSVAASIPFEIVDCSIPDPTCYSGLIANLTELARPVMTEDGQTVDVGVLIDAGRLASCDIEDCSGPLRFSVNRIGATPNVDSTTLLLTCDDRYTVDVEVYMWDSAFNPDAVQPDGSVGGPNWKMCVVEVLVQDPDELCSDCNADGTLNLGGEFTTANGVVLPGVEVELSGTALDFAYTDDAGKYVFSGLQAGDYTIEPYKADVASNGVSTLDELILQRHLLGIEEITDPVRFIAADLNGDGTLTIVDRTMMRAIVLGRDNVLADNVTWRFVPKAYLEAMGAELSRAAGAPQEIQLTNLTACALGHDFIGIKLGDLNGSVFVETSTGIILNGTRGRSANATQLLEIEELYLRGGERFELPVRMRDLQRMAGFQFTLEVDGAIANVEGVKPGLIGAERLGLHALNRGQVTANWLQPEVPTDGEAVLFTLQLRVLRSGRTSELFRLSDSPTFSEGYRREDRQLMNLSLAFPAQQTVPFVAGNEQAPDAAMELGPNFPNPFIDYTTISFRLPEAGRATLSLYDVNGKLVQTIVRDFAAGANTVKLNGDRFSAGTIIYTLDFQGEKRTRSMIKSGKR</sequence>
<dbReference type="InterPro" id="IPR033764">
    <property type="entry name" value="Sdr_B"/>
</dbReference>
<organism evidence="6 7">
    <name type="scientific">Neolewinella lacunae</name>
    <dbReference type="NCBI Taxonomy" id="1517758"/>
    <lineage>
        <taxon>Bacteria</taxon>
        <taxon>Pseudomonadati</taxon>
        <taxon>Bacteroidota</taxon>
        <taxon>Saprospiria</taxon>
        <taxon>Saprospirales</taxon>
        <taxon>Lewinellaceae</taxon>
        <taxon>Neolewinella</taxon>
    </lineage>
</organism>
<dbReference type="InterPro" id="IPR003410">
    <property type="entry name" value="HYR_dom"/>
</dbReference>
<keyword evidence="4" id="KW-0677">Repeat</keyword>
<proteinExistence type="predicted"/>
<evidence type="ECO:0000256" key="3">
    <source>
        <dbReference type="ARBA" id="ARBA00022729"/>
    </source>
</evidence>
<dbReference type="EMBL" id="JACSIT010000095">
    <property type="protein sequence ID" value="MBC6994289.1"/>
    <property type="molecule type" value="Genomic_DNA"/>
</dbReference>
<dbReference type="Proteomes" id="UP000650081">
    <property type="component" value="Unassembled WGS sequence"/>
</dbReference>
<dbReference type="Gene3D" id="1.10.1330.10">
    <property type="entry name" value="Dockerin domain"/>
    <property type="match status" value="1"/>
</dbReference>
<dbReference type="InterPro" id="IPR026444">
    <property type="entry name" value="Secre_tail"/>
</dbReference>
<dbReference type="SUPFAM" id="SSF117074">
    <property type="entry name" value="Hypothetical protein PA1324"/>
    <property type="match status" value="2"/>
</dbReference>
<dbReference type="InterPro" id="IPR036439">
    <property type="entry name" value="Dockerin_dom_sf"/>
</dbReference>
<comment type="caution">
    <text evidence="6">The sequence shown here is derived from an EMBL/GenBank/DDBJ whole genome shotgun (WGS) entry which is preliminary data.</text>
</comment>
<keyword evidence="7" id="KW-1185">Reference proteome</keyword>
<keyword evidence="2" id="KW-0964">Secreted</keyword>
<feature type="non-terminal residue" evidence="6">
    <location>
        <position position="1"/>
    </location>
</feature>
<dbReference type="Gene3D" id="2.60.40.740">
    <property type="match status" value="4"/>
</dbReference>
<dbReference type="PROSITE" id="PS50825">
    <property type="entry name" value="HYR"/>
    <property type="match status" value="1"/>
</dbReference>
<dbReference type="InterPro" id="IPR051417">
    <property type="entry name" value="SDr/BOS_complex"/>
</dbReference>
<evidence type="ECO:0000313" key="6">
    <source>
        <dbReference type="EMBL" id="MBC6994289.1"/>
    </source>
</evidence>
<evidence type="ECO:0000256" key="2">
    <source>
        <dbReference type="ARBA" id="ARBA00022525"/>
    </source>
</evidence>
<comment type="subcellular location">
    <subcellularLocation>
        <location evidence="1">Secreted</location>
    </subcellularLocation>
</comment>
<dbReference type="PANTHER" id="PTHR23303">
    <property type="entry name" value="CARBOXYPEPTIDASE REGULATORY REGION-CONTAINING"/>
    <property type="match status" value="1"/>
</dbReference>
<dbReference type="SUPFAM" id="SSF49452">
    <property type="entry name" value="Starch-binding domain-like"/>
    <property type="match status" value="1"/>
</dbReference>
<name>A0A923PJ64_9BACT</name>
<dbReference type="CDD" id="cd14252">
    <property type="entry name" value="Dockerin_like"/>
    <property type="match status" value="1"/>
</dbReference>
<dbReference type="NCBIfam" id="TIGR04183">
    <property type="entry name" value="Por_Secre_tail"/>
    <property type="match status" value="1"/>
</dbReference>
<dbReference type="PANTHER" id="PTHR23303:SF15">
    <property type="entry name" value="COLOSSIN-A"/>
    <property type="match status" value="1"/>
</dbReference>
<evidence type="ECO:0000313" key="7">
    <source>
        <dbReference type="Proteomes" id="UP000650081"/>
    </source>
</evidence>
<gene>
    <name evidence="6" type="ORF">H9S92_08955</name>
</gene>
<protein>
    <submittedName>
        <fullName evidence="6">T9SS type A sorting domain-containing protein</fullName>
    </submittedName>
</protein>
<reference evidence="6" key="1">
    <citation type="submission" date="2020-08" db="EMBL/GenBank/DDBJ databases">
        <title>Lewinella bacteria from marine environments.</title>
        <authorList>
            <person name="Zhong Y."/>
        </authorList>
    </citation>
    <scope>NUCLEOTIDE SEQUENCE</scope>
    <source>
        <strain evidence="6">KCTC 42187</strain>
    </source>
</reference>
<dbReference type="InterPro" id="IPR013784">
    <property type="entry name" value="Carb-bd-like_fold"/>
</dbReference>
<evidence type="ECO:0000256" key="4">
    <source>
        <dbReference type="ARBA" id="ARBA00022737"/>
    </source>
</evidence>
<dbReference type="RefSeq" id="WP_187466372.1">
    <property type="nucleotide sequence ID" value="NZ_JACSIT010000095.1"/>
</dbReference>
<feature type="domain" description="HYR" evidence="5">
    <location>
        <begin position="1811"/>
        <end position="1898"/>
    </location>
</feature>
<dbReference type="GO" id="GO:0030246">
    <property type="term" value="F:carbohydrate binding"/>
    <property type="evidence" value="ECO:0007669"/>
    <property type="project" value="InterPro"/>
</dbReference>
<dbReference type="Pfam" id="PF13573">
    <property type="entry name" value="SprB"/>
    <property type="match status" value="3"/>
</dbReference>
<keyword evidence="3" id="KW-0732">Signal</keyword>
<dbReference type="Gene3D" id="2.60.40.10">
    <property type="entry name" value="Immunoglobulins"/>
    <property type="match status" value="2"/>
</dbReference>
<dbReference type="InterPro" id="IPR013783">
    <property type="entry name" value="Ig-like_fold"/>
</dbReference>
<evidence type="ECO:0000256" key="1">
    <source>
        <dbReference type="ARBA" id="ARBA00004613"/>
    </source>
</evidence>
<dbReference type="GO" id="GO:0005576">
    <property type="term" value="C:extracellular region"/>
    <property type="evidence" value="ECO:0007669"/>
    <property type="project" value="UniProtKB-SubCell"/>
</dbReference>
<dbReference type="Pfam" id="PF17210">
    <property type="entry name" value="SdrD_B"/>
    <property type="match status" value="2"/>
</dbReference>
<dbReference type="InterPro" id="IPR025667">
    <property type="entry name" value="SprB_repeat"/>
</dbReference>